<feature type="domain" description="PAC" evidence="7">
    <location>
        <begin position="283"/>
        <end position="335"/>
    </location>
</feature>
<dbReference type="PROSITE" id="PS50885">
    <property type="entry name" value="HAMP"/>
    <property type="match status" value="1"/>
</dbReference>
<feature type="coiled-coil region" evidence="4">
    <location>
        <begin position="64"/>
        <end position="91"/>
    </location>
</feature>
<evidence type="ECO:0000256" key="3">
    <source>
        <dbReference type="PROSITE-ProRule" id="PRU00284"/>
    </source>
</evidence>
<dbReference type="CDD" id="cd00130">
    <property type="entry name" value="PAS"/>
    <property type="match status" value="1"/>
</dbReference>
<feature type="domain" description="HAMP" evidence="8">
    <location>
        <begin position="591"/>
        <end position="643"/>
    </location>
</feature>
<dbReference type="GO" id="GO:0006935">
    <property type="term" value="P:chemotaxis"/>
    <property type="evidence" value="ECO:0007669"/>
    <property type="project" value="InterPro"/>
</dbReference>
<evidence type="ECO:0000259" key="6">
    <source>
        <dbReference type="PROSITE" id="PS50112"/>
    </source>
</evidence>
<evidence type="ECO:0000313" key="10">
    <source>
        <dbReference type="Proteomes" id="UP000184671"/>
    </source>
</evidence>
<feature type="domain" description="PAS" evidence="6">
    <location>
        <begin position="98"/>
        <end position="138"/>
    </location>
</feature>
<dbReference type="GO" id="GO:0016020">
    <property type="term" value="C:membrane"/>
    <property type="evidence" value="ECO:0007669"/>
    <property type="project" value="InterPro"/>
</dbReference>
<dbReference type="InterPro" id="IPR004089">
    <property type="entry name" value="MCPsignal_dom"/>
</dbReference>
<dbReference type="GO" id="GO:0004888">
    <property type="term" value="F:transmembrane signaling receptor activity"/>
    <property type="evidence" value="ECO:0007669"/>
    <property type="project" value="InterPro"/>
</dbReference>
<dbReference type="GO" id="GO:0007165">
    <property type="term" value="P:signal transduction"/>
    <property type="evidence" value="ECO:0007669"/>
    <property type="project" value="UniProtKB-KW"/>
</dbReference>
<dbReference type="Gene3D" id="1.10.287.950">
    <property type="entry name" value="Methyl-accepting chemotaxis protein"/>
    <property type="match status" value="1"/>
</dbReference>
<dbReference type="Pfam" id="PF08448">
    <property type="entry name" value="PAS_4"/>
    <property type="match status" value="1"/>
</dbReference>
<dbReference type="InterPro" id="IPR004090">
    <property type="entry name" value="Chemotax_Me-accpt_rcpt"/>
</dbReference>
<keyword evidence="1 3" id="KW-0807">Transducer</keyword>
<dbReference type="OrthoDB" id="8523at2157"/>
<dbReference type="PROSITE" id="PS50112">
    <property type="entry name" value="PAS"/>
    <property type="match status" value="1"/>
</dbReference>
<evidence type="ECO:0000313" key="9">
    <source>
        <dbReference type="EMBL" id="SCL75702.1"/>
    </source>
</evidence>
<reference evidence="9 10" key="1">
    <citation type="submission" date="2016-08" db="EMBL/GenBank/DDBJ databases">
        <authorList>
            <person name="Seilhamer J.J."/>
        </authorList>
    </citation>
    <scope>NUCLEOTIDE SEQUENCE [LARGE SCALE GENOMIC DNA]</scope>
    <source>
        <strain evidence="9">L21-II-0</strain>
    </source>
</reference>
<dbReference type="SUPFAM" id="SSF58104">
    <property type="entry name" value="Methyl-accepting chemotaxis protein (MCP) signaling domain"/>
    <property type="match status" value="1"/>
</dbReference>
<dbReference type="PANTHER" id="PTHR32089:SF112">
    <property type="entry name" value="LYSOZYME-LIKE PROTEIN-RELATED"/>
    <property type="match status" value="1"/>
</dbReference>
<evidence type="ECO:0000256" key="2">
    <source>
        <dbReference type="ARBA" id="ARBA00029447"/>
    </source>
</evidence>
<dbReference type="Proteomes" id="UP000184671">
    <property type="component" value="Unassembled WGS sequence"/>
</dbReference>
<dbReference type="InterPro" id="IPR003660">
    <property type="entry name" value="HAMP_dom"/>
</dbReference>
<dbReference type="PANTHER" id="PTHR32089">
    <property type="entry name" value="METHYL-ACCEPTING CHEMOTAXIS PROTEIN MCPB"/>
    <property type="match status" value="1"/>
</dbReference>
<feature type="domain" description="PAC" evidence="7">
    <location>
        <begin position="529"/>
        <end position="581"/>
    </location>
</feature>
<feature type="domain" description="PAC" evidence="7">
    <location>
        <begin position="161"/>
        <end position="212"/>
    </location>
</feature>
<dbReference type="Pfam" id="PF00015">
    <property type="entry name" value="MCPsignal"/>
    <property type="match status" value="1"/>
</dbReference>
<dbReference type="InterPro" id="IPR013656">
    <property type="entry name" value="PAS_4"/>
</dbReference>
<protein>
    <submittedName>
        <fullName evidence="9">Uncharacterized protein</fullName>
    </submittedName>
</protein>
<dbReference type="InterPro" id="IPR000014">
    <property type="entry name" value="PAS"/>
</dbReference>
<dbReference type="PRINTS" id="PR00260">
    <property type="entry name" value="CHEMTRNSDUCR"/>
</dbReference>
<evidence type="ECO:0000259" key="8">
    <source>
        <dbReference type="PROSITE" id="PS50885"/>
    </source>
</evidence>
<feature type="domain" description="PAC" evidence="7">
    <location>
        <begin position="406"/>
        <end position="458"/>
    </location>
</feature>
<dbReference type="SMART" id="SM00283">
    <property type="entry name" value="MA"/>
    <property type="match status" value="1"/>
</dbReference>
<evidence type="ECO:0000256" key="1">
    <source>
        <dbReference type="ARBA" id="ARBA00023224"/>
    </source>
</evidence>
<dbReference type="EMBL" id="FMID01000038">
    <property type="protein sequence ID" value="SCL75702.1"/>
    <property type="molecule type" value="Genomic_DNA"/>
</dbReference>
<dbReference type="STRING" id="118126.L21_1612"/>
<feature type="domain" description="Methyl-accepting transducer" evidence="5">
    <location>
        <begin position="662"/>
        <end position="898"/>
    </location>
</feature>
<name>A0A1M4MLI6_9EURY</name>
<dbReference type="CDD" id="cd11386">
    <property type="entry name" value="MCP_signal"/>
    <property type="match status" value="1"/>
</dbReference>
<evidence type="ECO:0000259" key="7">
    <source>
        <dbReference type="PROSITE" id="PS50113"/>
    </source>
</evidence>
<organism evidence="9 10">
    <name type="scientific">Methanoculleus chikugoensis</name>
    <dbReference type="NCBI Taxonomy" id="118126"/>
    <lineage>
        <taxon>Archaea</taxon>
        <taxon>Methanobacteriati</taxon>
        <taxon>Methanobacteriota</taxon>
        <taxon>Stenosarchaea group</taxon>
        <taxon>Methanomicrobia</taxon>
        <taxon>Methanomicrobiales</taxon>
        <taxon>Methanomicrobiaceae</taxon>
        <taxon>Methanoculleus</taxon>
    </lineage>
</organism>
<evidence type="ECO:0000259" key="5">
    <source>
        <dbReference type="PROSITE" id="PS50111"/>
    </source>
</evidence>
<dbReference type="AlphaFoldDB" id="A0A1M4MLI6"/>
<dbReference type="Gene3D" id="3.30.450.20">
    <property type="entry name" value="PAS domain"/>
    <property type="match status" value="4"/>
</dbReference>
<dbReference type="InterPro" id="IPR035965">
    <property type="entry name" value="PAS-like_dom_sf"/>
</dbReference>
<comment type="similarity">
    <text evidence="2">Belongs to the methyl-accepting chemotaxis (MCP) protein family.</text>
</comment>
<dbReference type="InterPro" id="IPR000700">
    <property type="entry name" value="PAS-assoc_C"/>
</dbReference>
<proteinExistence type="inferred from homology"/>
<dbReference type="PROSITE" id="PS50111">
    <property type="entry name" value="CHEMOTAXIS_TRANSDUC_2"/>
    <property type="match status" value="1"/>
</dbReference>
<keyword evidence="4" id="KW-0175">Coiled coil</keyword>
<evidence type="ECO:0000256" key="4">
    <source>
        <dbReference type="SAM" id="Coils"/>
    </source>
</evidence>
<dbReference type="SUPFAM" id="SSF55785">
    <property type="entry name" value="PYP-like sensor domain (PAS domain)"/>
    <property type="match status" value="4"/>
</dbReference>
<dbReference type="PROSITE" id="PS50113">
    <property type="entry name" value="PAC"/>
    <property type="match status" value="4"/>
</dbReference>
<accession>A0A1M4MLI6</accession>
<sequence>MIDKPGRKALFTGPVVPGMTGQAQEQGAVVLPEAIEAALHAALEGDDSVQIDLAGVPENYRPLATSINALLEKKQEEKQRFKRRLDEARMLLKGSDTIIQQNPMPILVVNQDFKVTMANAAYAEMSGIPMDQVLGRSLRDFKITSQKGSGLRQAIQEKKRVYGEIVVELPSGTRTLEQYAIPLLDNENAVESILIVYNDLTEKRQEEEEIQRMQHRIDTMIKLNPLAIALLRPDKSRIDINDEYARMWRGTREETLAKKLYDYDITILSGDHFYACYETKKLARTDVMVKWPDGARKYLTLNAIPILDQKGEIEMAFYVWNDWTDLQEQKEEVEKIKHSVDTMIKLNPLAIATLRADKSRIDINDEYARMWRGTREETLAKKLYDYDITVVGGDHFYACYETKKPARTDVMVKWPDGVRKYLTLNAIPILDQKGEIEMAFYVWNDWTDLKKKEEEVKDTEHRVDAMIKQNPLAIATLRPDKSRIDINDEYARMWRGTREETLAKKLYDYDITILNGEDFYACYETKKLARTDVMVKWPDGARKYLTLNAIPILDKSGAIEMAFYVWNDWTEQREREDQIRDLMETAKKESERLGASARELGDALAAMAKGDLTAFVEAENDDPLHAVKSDYNASLTAIRALLADVAKAAHQVDMTTREVSKSTDEIIRATEQVAVSTQQSSEDARRQLEKIEEIGMDINDLSASIEEIASTTQSVMEQASKASKEGNDAATLGEVATKKMQLVEEISTQTVGEISTLNTQMREINNIVKLIADIANQTNLLALNAAIEAARAGEHGRGFAVVAGEIRNLAGESKRASQDIEDLIRTIQASTEKTTDSMQASHQEIQAGIESVNKVIVSLNRIVDSVAVVTTGISEITKATEDQANSTNNVMQKMDESTHMTKESLNRTEDMAALAEEVSASTEEVGSASHELAGMAGQLEKIMKQFKLN</sequence>
<dbReference type="NCBIfam" id="TIGR00229">
    <property type="entry name" value="sensory_box"/>
    <property type="match status" value="1"/>
</dbReference>
<gene>
    <name evidence="9" type="primary">mcpB_2</name>
    <name evidence="9" type="ORF">L21_1612</name>
</gene>